<feature type="transmembrane region" description="Helical" evidence="5">
    <location>
        <begin position="180"/>
        <end position="202"/>
    </location>
</feature>
<organism evidence="7 8">
    <name type="scientific">Mesorhabditis belari</name>
    <dbReference type="NCBI Taxonomy" id="2138241"/>
    <lineage>
        <taxon>Eukaryota</taxon>
        <taxon>Metazoa</taxon>
        <taxon>Ecdysozoa</taxon>
        <taxon>Nematoda</taxon>
        <taxon>Chromadorea</taxon>
        <taxon>Rhabditida</taxon>
        <taxon>Rhabditina</taxon>
        <taxon>Rhabditomorpha</taxon>
        <taxon>Rhabditoidea</taxon>
        <taxon>Rhabditidae</taxon>
        <taxon>Mesorhabditinae</taxon>
        <taxon>Mesorhabditis</taxon>
    </lineage>
</organism>
<dbReference type="Pfam" id="PF10320">
    <property type="entry name" value="7TM_GPCR_Srsx"/>
    <property type="match status" value="1"/>
</dbReference>
<evidence type="ECO:0000256" key="3">
    <source>
        <dbReference type="ARBA" id="ARBA00022989"/>
    </source>
</evidence>
<evidence type="ECO:0000256" key="1">
    <source>
        <dbReference type="ARBA" id="ARBA00004370"/>
    </source>
</evidence>
<sequence length="319" mass="36198">MDNPVPPDVAYTLYIVISGAIIICDIPFILLIFINKHLRHQKELVIVGFMCVADTAHAVAFLISGAVRLWIALSNLGSQKITNHDCLKYGFSLIFLYSYQLMGAATLVVSFDRFIAVMFPVYYRVLTSRFSFGIMGCLFFYVTITSLVFLYFIYSNAPLPSSPNCFTSEAYTPGIWKYLLYFRMNTLILSSLLYLPITFRVYKMSKALKRETTGGHYAKKIIRTTRTIGLTVAAEFIFVVIPDIFLTFNPFGLARYQVLWYICGVSKGAVNVLLVTLRHDEILRILREKIRGIKRTQPLSTAVTSTNIRSSKTPGCRPY</sequence>
<name>A0AAF3EHT4_9BILA</name>
<feature type="transmembrane region" description="Helical" evidence="5">
    <location>
        <begin position="12"/>
        <end position="34"/>
    </location>
</feature>
<dbReference type="AlphaFoldDB" id="A0AAF3EHT4"/>
<dbReference type="GO" id="GO:0016020">
    <property type="term" value="C:membrane"/>
    <property type="evidence" value="ECO:0007669"/>
    <property type="project" value="UniProtKB-SubCell"/>
</dbReference>
<evidence type="ECO:0000256" key="2">
    <source>
        <dbReference type="ARBA" id="ARBA00022692"/>
    </source>
</evidence>
<dbReference type="WBParaSite" id="MBELARI_LOCUS13572">
    <property type="protein sequence ID" value="MBELARI_LOCUS13572"/>
    <property type="gene ID" value="MBELARI_LOCUS13572"/>
</dbReference>
<evidence type="ECO:0000256" key="5">
    <source>
        <dbReference type="SAM" id="Phobius"/>
    </source>
</evidence>
<dbReference type="PANTHER" id="PTHR23360">
    <property type="entry name" value="G-PROTEIN COUPLED RECEPTORS FAMILY 1 PROFILE DOMAIN-CONTAINING PROTEIN-RELATED"/>
    <property type="match status" value="1"/>
</dbReference>
<protein>
    <recommendedName>
        <fullName evidence="6">G-protein coupled receptors family 1 profile domain-containing protein</fullName>
    </recommendedName>
</protein>
<dbReference type="InterPro" id="IPR017452">
    <property type="entry name" value="GPCR_Rhodpsn_7TM"/>
</dbReference>
<feature type="transmembrane region" description="Helical" evidence="5">
    <location>
        <begin position="132"/>
        <end position="154"/>
    </location>
</feature>
<dbReference type="InterPro" id="IPR047130">
    <property type="entry name" value="7TM_GPCR_Srsx_nematod"/>
</dbReference>
<reference evidence="8" key="1">
    <citation type="submission" date="2024-02" db="UniProtKB">
        <authorList>
            <consortium name="WormBaseParasite"/>
        </authorList>
    </citation>
    <scope>IDENTIFICATION</scope>
</reference>
<feature type="transmembrane region" description="Helical" evidence="5">
    <location>
        <begin position="91"/>
        <end position="111"/>
    </location>
</feature>
<dbReference type="InterPro" id="IPR019424">
    <property type="entry name" value="7TM_GPCR_Srsx"/>
</dbReference>
<keyword evidence="7" id="KW-1185">Reference proteome</keyword>
<comment type="subcellular location">
    <subcellularLocation>
        <location evidence="1">Membrane</location>
    </subcellularLocation>
</comment>
<feature type="transmembrane region" description="Helical" evidence="5">
    <location>
        <begin position="258"/>
        <end position="277"/>
    </location>
</feature>
<dbReference type="Gene3D" id="1.20.1070.10">
    <property type="entry name" value="Rhodopsin 7-helix transmembrane proteins"/>
    <property type="match status" value="1"/>
</dbReference>
<evidence type="ECO:0000259" key="6">
    <source>
        <dbReference type="PROSITE" id="PS50262"/>
    </source>
</evidence>
<keyword evidence="4 5" id="KW-0472">Membrane</keyword>
<feature type="transmembrane region" description="Helical" evidence="5">
    <location>
        <begin position="46"/>
        <end position="71"/>
    </location>
</feature>
<feature type="transmembrane region" description="Helical" evidence="5">
    <location>
        <begin position="227"/>
        <end position="246"/>
    </location>
</feature>
<keyword evidence="3 5" id="KW-1133">Transmembrane helix</keyword>
<dbReference type="Proteomes" id="UP000887575">
    <property type="component" value="Unassembled WGS sequence"/>
</dbReference>
<feature type="domain" description="G-protein coupled receptors family 1 profile" evidence="6">
    <location>
        <begin position="24"/>
        <end position="240"/>
    </location>
</feature>
<dbReference type="PANTHER" id="PTHR23360:SF26">
    <property type="entry name" value="G-PROTEIN COUPLED RECEPTORS FAMILY 1 PROFILE DOMAIN-CONTAINING PROTEIN"/>
    <property type="match status" value="1"/>
</dbReference>
<evidence type="ECO:0000313" key="8">
    <source>
        <dbReference type="WBParaSite" id="MBELARI_LOCUS13572"/>
    </source>
</evidence>
<proteinExistence type="predicted"/>
<keyword evidence="2 5" id="KW-0812">Transmembrane</keyword>
<accession>A0AAF3EHT4</accession>
<evidence type="ECO:0000256" key="4">
    <source>
        <dbReference type="ARBA" id="ARBA00023136"/>
    </source>
</evidence>
<dbReference type="PROSITE" id="PS50262">
    <property type="entry name" value="G_PROTEIN_RECEP_F1_2"/>
    <property type="match status" value="1"/>
</dbReference>
<evidence type="ECO:0000313" key="7">
    <source>
        <dbReference type="Proteomes" id="UP000887575"/>
    </source>
</evidence>
<dbReference type="SUPFAM" id="SSF81321">
    <property type="entry name" value="Family A G protein-coupled receptor-like"/>
    <property type="match status" value="1"/>
</dbReference>